<comment type="caution">
    <text evidence="1">The sequence shown here is derived from an EMBL/GenBank/DDBJ whole genome shotgun (WGS) entry which is preliminary data.</text>
</comment>
<organism evidence="1 2">
    <name type="scientific">Pleuronectes platessa</name>
    <name type="common">European plaice</name>
    <dbReference type="NCBI Taxonomy" id="8262"/>
    <lineage>
        <taxon>Eukaryota</taxon>
        <taxon>Metazoa</taxon>
        <taxon>Chordata</taxon>
        <taxon>Craniata</taxon>
        <taxon>Vertebrata</taxon>
        <taxon>Euteleostomi</taxon>
        <taxon>Actinopterygii</taxon>
        <taxon>Neopterygii</taxon>
        <taxon>Teleostei</taxon>
        <taxon>Neoteleostei</taxon>
        <taxon>Acanthomorphata</taxon>
        <taxon>Carangaria</taxon>
        <taxon>Pleuronectiformes</taxon>
        <taxon>Pleuronectoidei</taxon>
        <taxon>Pleuronectidae</taxon>
        <taxon>Pleuronectes</taxon>
    </lineage>
</organism>
<name>A0A9N7U5D5_PLEPL</name>
<sequence>MSDGCCGCNPDPHVLVSPSLVHTQTLSGRRLIERQGVVVVGGWGAQREGGEGGREGLRERYQSKRRAQSVFEEPGTCDVVDETRLCERLPAYRGMTQYVNQ</sequence>
<gene>
    <name evidence="1" type="ORF">PLEPLA_LOCUS12223</name>
</gene>
<keyword evidence="2" id="KW-1185">Reference proteome</keyword>
<dbReference type="EMBL" id="CADEAL010000721">
    <property type="protein sequence ID" value="CAB1424301.1"/>
    <property type="molecule type" value="Genomic_DNA"/>
</dbReference>
<accession>A0A9N7U5D5</accession>
<protein>
    <submittedName>
        <fullName evidence="1">Uncharacterized protein</fullName>
    </submittedName>
</protein>
<proteinExistence type="predicted"/>
<dbReference type="Proteomes" id="UP001153269">
    <property type="component" value="Unassembled WGS sequence"/>
</dbReference>
<dbReference type="AlphaFoldDB" id="A0A9N7U5D5"/>
<reference evidence="1" key="1">
    <citation type="submission" date="2020-03" db="EMBL/GenBank/DDBJ databases">
        <authorList>
            <person name="Weist P."/>
        </authorList>
    </citation>
    <scope>NUCLEOTIDE SEQUENCE</scope>
</reference>
<evidence type="ECO:0000313" key="1">
    <source>
        <dbReference type="EMBL" id="CAB1424301.1"/>
    </source>
</evidence>
<evidence type="ECO:0000313" key="2">
    <source>
        <dbReference type="Proteomes" id="UP001153269"/>
    </source>
</evidence>
<feature type="non-terminal residue" evidence="1">
    <location>
        <position position="101"/>
    </location>
</feature>